<name>A0A6I4W641_9ACTN</name>
<evidence type="ECO:0000256" key="1">
    <source>
        <dbReference type="SAM" id="Phobius"/>
    </source>
</evidence>
<feature type="transmembrane region" description="Helical" evidence="1">
    <location>
        <begin position="47"/>
        <end position="66"/>
    </location>
</feature>
<dbReference type="InterPro" id="IPR049978">
    <property type="entry name" value="SCO6880-like"/>
</dbReference>
<keyword evidence="1" id="KW-1133">Transmembrane helix</keyword>
<evidence type="ECO:0000313" key="3">
    <source>
        <dbReference type="Proteomes" id="UP000431901"/>
    </source>
</evidence>
<keyword evidence="1" id="KW-0472">Membrane</keyword>
<dbReference type="AlphaFoldDB" id="A0A6I4W641"/>
<evidence type="ECO:0000313" key="2">
    <source>
        <dbReference type="EMBL" id="MXQ65637.1"/>
    </source>
</evidence>
<dbReference type="Proteomes" id="UP000431901">
    <property type="component" value="Unassembled WGS sequence"/>
</dbReference>
<protein>
    <recommendedName>
        <fullName evidence="4">PrgI family protein</fullName>
    </recommendedName>
</protein>
<sequence>MAPSNEVRTYGNWRKPGSPGIGKLGTVGTALLFVGLVVVAFAMLMSLVAGLVTAVVVGLALAPMLVQDRNGRTALQFLVARLAWLRGRTAGWNLYRAGPLTARDRGTCRLPGLLAPTRLVEAQDAYGRDFAMIVMPSTGHYSVVFECGADGAMLVDSEQVDTWVAYWGQWLSSLAFEPGLIAASVTIEAAPDLGHRLAREVGDNVDPRAPQLARRALAEIVRTYPAGSATVSTRITVTYSASARPGARRRSADEMAREISTRLPGLTSGLAMTGAGSARPMTADQLVRAVKVAFDEDAQLALDGLPDAELGWEDAGPSAAQEFWDRYTHDSGISITWGMYEAPRSEVVSNVLTGLVSPHEDIVRKRVSILYRPHDPGSSARLVEKDRRDARFKIAGSNVAARDSVAVAAADQAAREEARGAGLTRFALLVTATVRSVDALPSAVAAIDALAAPARIRLRRMYGSQSAAFAACLPLGVVLPHHVQVPSIIRESA</sequence>
<gene>
    <name evidence="2" type="ORF">GQ466_16530</name>
</gene>
<comment type="caution">
    <text evidence="2">The sequence shown here is derived from an EMBL/GenBank/DDBJ whole genome shotgun (WGS) entry which is preliminary data.</text>
</comment>
<evidence type="ECO:0008006" key="4">
    <source>
        <dbReference type="Google" id="ProtNLM"/>
    </source>
</evidence>
<accession>A0A6I4W641</accession>
<keyword evidence="1" id="KW-0812">Transmembrane</keyword>
<organism evidence="2 3">
    <name type="scientific">Actinomadura rayongensis</name>
    <dbReference type="NCBI Taxonomy" id="1429076"/>
    <lineage>
        <taxon>Bacteria</taxon>
        <taxon>Bacillati</taxon>
        <taxon>Actinomycetota</taxon>
        <taxon>Actinomycetes</taxon>
        <taxon>Streptosporangiales</taxon>
        <taxon>Thermomonosporaceae</taxon>
        <taxon>Actinomadura</taxon>
    </lineage>
</organism>
<dbReference type="NCBIfam" id="NF042935">
    <property type="entry name" value="SCO6880_fam"/>
    <property type="match status" value="1"/>
</dbReference>
<proteinExistence type="predicted"/>
<feature type="transmembrane region" description="Helical" evidence="1">
    <location>
        <begin position="21"/>
        <end position="41"/>
    </location>
</feature>
<keyword evidence="3" id="KW-1185">Reference proteome</keyword>
<dbReference type="EMBL" id="WUTW01000002">
    <property type="protein sequence ID" value="MXQ65637.1"/>
    <property type="molecule type" value="Genomic_DNA"/>
</dbReference>
<reference evidence="2 3" key="1">
    <citation type="submission" date="2019-12" db="EMBL/GenBank/DDBJ databases">
        <title>Nocardia macrotermitis sp. nov. and Nocardia aurantia sp. nov., isolated from the gut of the fungus growing-termite Macrotermes natalensis.</title>
        <authorList>
            <person name="Christine B."/>
            <person name="Rene B."/>
        </authorList>
    </citation>
    <scope>NUCLEOTIDE SEQUENCE [LARGE SCALE GENOMIC DNA]</scope>
    <source>
        <strain evidence="2 3">DSM 102126</strain>
    </source>
</reference>
<dbReference type="RefSeq" id="WP_161103706.1">
    <property type="nucleotide sequence ID" value="NZ_JBHLYI010000006.1"/>
</dbReference>
<dbReference type="OrthoDB" id="4505949at2"/>